<keyword evidence="1" id="KW-0732">Signal</keyword>
<sequence>MNTLMKPGMILAALFLLTACTQSSIRDPASPFYRVPVGSQLTLNQPLEIRPGHTRVFVQRGVVTDFSDLNQYWPSCSFEVRDLKQEPQQIAPDRFTVRRVQQGQTAIVGQPHLQVASLALSLRHSDGGQPTVARYYDLWLASDKQPNVMRLRCFDSMADLTEANLPLYIEIEAALGAIATIEP</sequence>
<organism evidence="2 3">
    <name type="scientific">Sedimenticola selenatireducens</name>
    <dbReference type="NCBI Taxonomy" id="191960"/>
    <lineage>
        <taxon>Bacteria</taxon>
        <taxon>Pseudomonadati</taxon>
        <taxon>Pseudomonadota</taxon>
        <taxon>Gammaproteobacteria</taxon>
        <taxon>Chromatiales</taxon>
        <taxon>Sedimenticolaceae</taxon>
        <taxon>Sedimenticola</taxon>
    </lineage>
</organism>
<evidence type="ECO:0000256" key="1">
    <source>
        <dbReference type="SAM" id="SignalP"/>
    </source>
</evidence>
<accession>A0A2N6CU37</accession>
<feature type="signal peptide" evidence="1">
    <location>
        <begin position="1"/>
        <end position="25"/>
    </location>
</feature>
<feature type="chain" id="PRO_5014814639" description="ABC-type transport auxiliary lipoprotein component domain-containing protein" evidence="1">
    <location>
        <begin position="26"/>
        <end position="183"/>
    </location>
</feature>
<dbReference type="RefSeq" id="WP_273440283.1">
    <property type="nucleotide sequence ID" value="NZ_PKUN01000023.1"/>
</dbReference>
<dbReference type="PROSITE" id="PS51257">
    <property type="entry name" value="PROKAR_LIPOPROTEIN"/>
    <property type="match status" value="1"/>
</dbReference>
<proteinExistence type="predicted"/>
<dbReference type="STRING" id="1111735.GCA_000428045_02087"/>
<dbReference type="EMBL" id="PKUN01000023">
    <property type="protein sequence ID" value="PLX60680.1"/>
    <property type="molecule type" value="Genomic_DNA"/>
</dbReference>
<name>A0A2N6CU37_9GAMM</name>
<dbReference type="Proteomes" id="UP000235015">
    <property type="component" value="Unassembled WGS sequence"/>
</dbReference>
<evidence type="ECO:0008006" key="4">
    <source>
        <dbReference type="Google" id="ProtNLM"/>
    </source>
</evidence>
<comment type="caution">
    <text evidence="2">The sequence shown here is derived from an EMBL/GenBank/DDBJ whole genome shotgun (WGS) entry which is preliminary data.</text>
</comment>
<dbReference type="AlphaFoldDB" id="A0A2N6CU37"/>
<reference evidence="2 3" key="1">
    <citation type="submission" date="2017-11" db="EMBL/GenBank/DDBJ databases">
        <title>Genome-resolved metagenomics identifies genetic mobility, metabolic interactions, and unexpected diversity in perchlorate-reducing communities.</title>
        <authorList>
            <person name="Barnum T.P."/>
            <person name="Figueroa I.A."/>
            <person name="Carlstrom C.I."/>
            <person name="Lucas L.N."/>
            <person name="Engelbrektson A.L."/>
            <person name="Coates J.D."/>
        </authorList>
    </citation>
    <scope>NUCLEOTIDE SEQUENCE [LARGE SCALE GENOMIC DNA]</scope>
    <source>
        <strain evidence="2">BM301</strain>
    </source>
</reference>
<evidence type="ECO:0000313" key="3">
    <source>
        <dbReference type="Proteomes" id="UP000235015"/>
    </source>
</evidence>
<protein>
    <recommendedName>
        <fullName evidence="4">ABC-type transport auxiliary lipoprotein component domain-containing protein</fullName>
    </recommendedName>
</protein>
<gene>
    <name evidence="2" type="ORF">C0630_14645</name>
</gene>
<evidence type="ECO:0000313" key="2">
    <source>
        <dbReference type="EMBL" id="PLX60680.1"/>
    </source>
</evidence>